<accession>A0A834JYS0</accession>
<feature type="binding site" evidence="6">
    <location>
        <position position="54"/>
    </location>
    <ligand>
        <name>substrate</name>
    </ligand>
</feature>
<gene>
    <name evidence="8" type="ORF">H0235_016510</name>
</gene>
<dbReference type="GO" id="GO:0005739">
    <property type="term" value="C:mitochondrion"/>
    <property type="evidence" value="ECO:0007669"/>
    <property type="project" value="TreeGrafter"/>
</dbReference>
<sequence>MATMKSLKDALRKEMSNIILNITDEEKARQSSRIFEKLKALPQYQNSKRISVYLSTKNEIDTTLILTDIFEKGKEVFIPRCDGKVMEMVKLSSMNDYEKLPLTKWNFKQPDISEARENAFQNGELDLILLPGVAFTYNGKRLGHGKGYYDKFLEDTFQKQQKKPHLIAIAFNEQIKNDIPTTERDVILDIVLTEK</sequence>
<dbReference type="GO" id="GO:0005524">
    <property type="term" value="F:ATP binding"/>
    <property type="evidence" value="ECO:0007669"/>
    <property type="project" value="UniProtKB-KW"/>
</dbReference>
<comment type="cofactor">
    <cofactor evidence="7">
        <name>Mg(2+)</name>
        <dbReference type="ChEBI" id="CHEBI:18420"/>
    </cofactor>
</comment>
<dbReference type="PIRSF" id="PIRSF006806">
    <property type="entry name" value="FTHF_cligase"/>
    <property type="match status" value="1"/>
</dbReference>
<evidence type="ECO:0000313" key="9">
    <source>
        <dbReference type="Proteomes" id="UP000600918"/>
    </source>
</evidence>
<evidence type="ECO:0000256" key="3">
    <source>
        <dbReference type="ARBA" id="ARBA00022840"/>
    </source>
</evidence>
<keyword evidence="7" id="KW-0460">Magnesium</keyword>
<dbReference type="EC" id="6.3.3.2" evidence="5 7"/>
<reference evidence="8" key="1">
    <citation type="journal article" date="2020" name="G3 (Bethesda)">
        <title>High-Quality Assemblies for Three Invasive Social Wasps from the &lt;i&gt;Vespula&lt;/i&gt; Genus.</title>
        <authorList>
            <person name="Harrop T.W.R."/>
            <person name="Guhlin J."/>
            <person name="McLaughlin G.M."/>
            <person name="Permina E."/>
            <person name="Stockwell P."/>
            <person name="Gilligan J."/>
            <person name="Le Lec M.F."/>
            <person name="Gruber M.A.M."/>
            <person name="Quinn O."/>
            <person name="Lovegrove M."/>
            <person name="Duncan E.J."/>
            <person name="Remnant E.J."/>
            <person name="Van Eeckhoven J."/>
            <person name="Graham B."/>
            <person name="Knapp R.A."/>
            <person name="Langford K.W."/>
            <person name="Kronenberg Z."/>
            <person name="Press M.O."/>
            <person name="Eacker S.M."/>
            <person name="Wilson-Rankin E.E."/>
            <person name="Purcell J."/>
            <person name="Lester P.J."/>
            <person name="Dearden P.K."/>
        </authorList>
    </citation>
    <scope>NUCLEOTIDE SEQUENCE</scope>
    <source>
        <strain evidence="8">Volc-1</strain>
    </source>
</reference>
<comment type="caution">
    <text evidence="8">The sequence shown here is derived from an EMBL/GenBank/DDBJ whole genome shotgun (WGS) entry which is preliminary data.</text>
</comment>
<dbReference type="InterPro" id="IPR024185">
    <property type="entry name" value="FTHF_cligase-like_sf"/>
</dbReference>
<dbReference type="PANTHER" id="PTHR23407:SF1">
    <property type="entry name" value="5-FORMYLTETRAHYDROFOLATE CYCLO-LIGASE"/>
    <property type="match status" value="1"/>
</dbReference>
<dbReference type="GO" id="GO:0009396">
    <property type="term" value="P:folic acid-containing compound biosynthetic process"/>
    <property type="evidence" value="ECO:0007669"/>
    <property type="project" value="TreeGrafter"/>
</dbReference>
<dbReference type="Proteomes" id="UP000600918">
    <property type="component" value="Unassembled WGS sequence"/>
</dbReference>
<evidence type="ECO:0000256" key="2">
    <source>
        <dbReference type="ARBA" id="ARBA00022741"/>
    </source>
</evidence>
<dbReference type="GO" id="GO:0046872">
    <property type="term" value="F:metal ion binding"/>
    <property type="evidence" value="ECO:0007669"/>
    <property type="project" value="UniProtKB-KW"/>
</dbReference>
<evidence type="ECO:0000313" key="8">
    <source>
        <dbReference type="EMBL" id="KAF7396973.1"/>
    </source>
</evidence>
<dbReference type="Pfam" id="PF01812">
    <property type="entry name" value="5-FTHF_cyc-lig"/>
    <property type="match status" value="1"/>
</dbReference>
<feature type="binding site" evidence="6">
    <location>
        <begin position="8"/>
        <end position="12"/>
    </location>
    <ligand>
        <name>ATP</name>
        <dbReference type="ChEBI" id="CHEBI:30616"/>
    </ligand>
</feature>
<evidence type="ECO:0000256" key="1">
    <source>
        <dbReference type="ARBA" id="ARBA00010638"/>
    </source>
</evidence>
<dbReference type="NCBIfam" id="TIGR02727">
    <property type="entry name" value="MTHFS_bact"/>
    <property type="match status" value="1"/>
</dbReference>
<keyword evidence="2 6" id="KW-0547">Nucleotide-binding</keyword>
<dbReference type="AlphaFoldDB" id="A0A834JYS0"/>
<name>A0A834JYS0_VESPE</name>
<dbReference type="PANTHER" id="PTHR23407">
    <property type="entry name" value="ATPASE INHIBITOR/5-FORMYLTETRAHYDROFOLATE CYCLO-LIGASE"/>
    <property type="match status" value="1"/>
</dbReference>
<dbReference type="SUPFAM" id="SSF100950">
    <property type="entry name" value="NagB/RpiA/CoA transferase-like"/>
    <property type="match status" value="1"/>
</dbReference>
<organism evidence="8 9">
    <name type="scientific">Vespula pensylvanica</name>
    <name type="common">Western yellow jacket</name>
    <name type="synonym">Wasp</name>
    <dbReference type="NCBI Taxonomy" id="30213"/>
    <lineage>
        <taxon>Eukaryota</taxon>
        <taxon>Metazoa</taxon>
        <taxon>Ecdysozoa</taxon>
        <taxon>Arthropoda</taxon>
        <taxon>Hexapoda</taxon>
        <taxon>Insecta</taxon>
        <taxon>Pterygota</taxon>
        <taxon>Neoptera</taxon>
        <taxon>Endopterygota</taxon>
        <taxon>Hymenoptera</taxon>
        <taxon>Apocrita</taxon>
        <taxon>Aculeata</taxon>
        <taxon>Vespoidea</taxon>
        <taxon>Vespidae</taxon>
        <taxon>Vespinae</taxon>
        <taxon>Vespula</taxon>
    </lineage>
</organism>
<keyword evidence="3 6" id="KW-0067">ATP-binding</keyword>
<comment type="similarity">
    <text evidence="1 7">Belongs to the 5-formyltetrahydrofolate cyclo-ligase family.</text>
</comment>
<evidence type="ECO:0000256" key="4">
    <source>
        <dbReference type="ARBA" id="ARBA00036539"/>
    </source>
</evidence>
<dbReference type="FunFam" id="3.40.50.10420:FF:000007">
    <property type="entry name" value="5-formyltetrahydrofolate cyclo-ligase"/>
    <property type="match status" value="1"/>
</dbReference>
<evidence type="ECO:0000256" key="5">
    <source>
        <dbReference type="ARBA" id="ARBA00038966"/>
    </source>
</evidence>
<feature type="binding site" evidence="6">
    <location>
        <position position="59"/>
    </location>
    <ligand>
        <name>substrate</name>
    </ligand>
</feature>
<comment type="catalytic activity">
    <reaction evidence="4 7">
        <text>(6S)-5-formyl-5,6,7,8-tetrahydrofolate + ATP = (6R)-5,10-methenyltetrahydrofolate + ADP + phosphate</text>
        <dbReference type="Rhea" id="RHEA:10488"/>
        <dbReference type="ChEBI" id="CHEBI:30616"/>
        <dbReference type="ChEBI" id="CHEBI:43474"/>
        <dbReference type="ChEBI" id="CHEBI:57455"/>
        <dbReference type="ChEBI" id="CHEBI:57457"/>
        <dbReference type="ChEBI" id="CHEBI:456216"/>
        <dbReference type="EC" id="6.3.3.2"/>
    </reaction>
</comment>
<dbReference type="GO" id="GO:0035999">
    <property type="term" value="P:tetrahydrofolate interconversion"/>
    <property type="evidence" value="ECO:0007669"/>
    <property type="project" value="TreeGrafter"/>
</dbReference>
<keyword evidence="9" id="KW-1185">Reference proteome</keyword>
<evidence type="ECO:0000256" key="6">
    <source>
        <dbReference type="PIRSR" id="PIRSR006806-1"/>
    </source>
</evidence>
<evidence type="ECO:0000256" key="7">
    <source>
        <dbReference type="RuleBase" id="RU361279"/>
    </source>
</evidence>
<dbReference type="GO" id="GO:0030272">
    <property type="term" value="F:5-formyltetrahydrofolate cyclo-ligase activity"/>
    <property type="evidence" value="ECO:0007669"/>
    <property type="project" value="UniProtKB-EC"/>
</dbReference>
<keyword evidence="7" id="KW-0479">Metal-binding</keyword>
<feature type="binding site" evidence="6">
    <location>
        <begin position="141"/>
        <end position="149"/>
    </location>
    <ligand>
        <name>ATP</name>
        <dbReference type="ChEBI" id="CHEBI:30616"/>
    </ligand>
</feature>
<proteinExistence type="inferred from homology"/>
<protein>
    <recommendedName>
        <fullName evidence="5 7">5-formyltetrahydrofolate cyclo-ligase</fullName>
        <ecNumber evidence="5 7">6.3.3.2</ecNumber>
    </recommendedName>
</protein>
<dbReference type="OrthoDB" id="2015992at2759"/>
<dbReference type="Gene3D" id="3.40.50.10420">
    <property type="entry name" value="NagB/RpiA/CoA transferase-like"/>
    <property type="match status" value="1"/>
</dbReference>
<dbReference type="EMBL" id="JACSDY010000020">
    <property type="protein sequence ID" value="KAF7396973.1"/>
    <property type="molecule type" value="Genomic_DNA"/>
</dbReference>
<dbReference type="InterPro" id="IPR037171">
    <property type="entry name" value="NagB/RpiA_transferase-like"/>
</dbReference>
<dbReference type="InterPro" id="IPR002698">
    <property type="entry name" value="FTHF_cligase"/>
</dbReference>